<keyword evidence="3 7" id="KW-0479">Metal-binding</keyword>
<protein>
    <recommendedName>
        <fullName evidence="2 7">Carbonic anhydrase</fullName>
        <ecNumber evidence="2 7">4.2.1.1</ecNumber>
    </recommendedName>
</protein>
<keyword evidence="9" id="KW-1133">Transmembrane helix</keyword>
<dbReference type="FunFam" id="3.10.200.10:FF:000003">
    <property type="entry name" value="Carbonic anhydrase 12"/>
    <property type="match status" value="1"/>
</dbReference>
<dbReference type="Proteomes" id="UP001178461">
    <property type="component" value="Chromosome 11"/>
</dbReference>
<evidence type="ECO:0000256" key="4">
    <source>
        <dbReference type="ARBA" id="ARBA00022833"/>
    </source>
</evidence>
<sequence length="436" mass="47024">MRARDWRGLPRSRLLLLAALLAWAAAAAHEEDAEGPHSEAGLPPGHGNSHWSYADKAEWASDFPHCGGHMQSPINIETGAALFSPQLEPILLPDYSLPPREMLRLQNNGHTVVLDLPRNLTLTGGGFPQPYQAAQLHLHWGSALKPGSEHTVDGHRYAGEIHVVYYSSHFDTIQEAMVEPGGLAVLAAFLQVGSEENEPYQHILEHLNDVHEEGEETWIPAFDVAKLLPDDLSRYFRYNGSLTTPPCYQTVNWTIFNQTIRLSPDQISLLEDTLHGDEDELIQDNFRLPQSLQGRSVLASFLMLHSPEGAQPPGEGGSPRAPDPYGPAEEGGGDSAGSAAGGGQPHTPDGASGRDPEPASGEGQSPATSSGADQQVGSSLQTGDVLAAIFAALFGITALAFFLYVRKHQAQNHRRDSQPIKSSIIYTAATTEENAA</sequence>
<dbReference type="PANTHER" id="PTHR18952">
    <property type="entry name" value="CARBONIC ANHYDRASE"/>
    <property type="match status" value="1"/>
</dbReference>
<organism evidence="11 12">
    <name type="scientific">Podarcis lilfordi</name>
    <name type="common">Lilford's wall lizard</name>
    <dbReference type="NCBI Taxonomy" id="74358"/>
    <lineage>
        <taxon>Eukaryota</taxon>
        <taxon>Metazoa</taxon>
        <taxon>Chordata</taxon>
        <taxon>Craniata</taxon>
        <taxon>Vertebrata</taxon>
        <taxon>Euteleostomi</taxon>
        <taxon>Lepidosauria</taxon>
        <taxon>Squamata</taxon>
        <taxon>Bifurcata</taxon>
        <taxon>Unidentata</taxon>
        <taxon>Episquamata</taxon>
        <taxon>Laterata</taxon>
        <taxon>Lacertibaenia</taxon>
        <taxon>Lacertidae</taxon>
        <taxon>Podarcis</taxon>
    </lineage>
</organism>
<keyword evidence="6 7" id="KW-0456">Lyase</keyword>
<evidence type="ECO:0000256" key="8">
    <source>
        <dbReference type="SAM" id="MobiDB-lite"/>
    </source>
</evidence>
<gene>
    <name evidence="11" type="ORF">PODLI_1B013193</name>
</gene>
<keyword evidence="9" id="KW-0472">Membrane</keyword>
<keyword evidence="4 7" id="KW-0862">Zinc</keyword>
<dbReference type="EC" id="4.2.1.1" evidence="2 7"/>
<evidence type="ECO:0000256" key="1">
    <source>
        <dbReference type="ARBA" id="ARBA00010718"/>
    </source>
</evidence>
<dbReference type="PANTHER" id="PTHR18952:SF18">
    <property type="entry name" value="CARBONIC ANHYDRASE 9"/>
    <property type="match status" value="1"/>
</dbReference>
<comment type="similarity">
    <text evidence="1 7">Belongs to the alpha-carbonic anhydrase family.</text>
</comment>
<feature type="compositionally biased region" description="Gly residues" evidence="8">
    <location>
        <begin position="329"/>
        <end position="344"/>
    </location>
</feature>
<evidence type="ECO:0000256" key="7">
    <source>
        <dbReference type="RuleBase" id="RU367011"/>
    </source>
</evidence>
<evidence type="ECO:0000256" key="5">
    <source>
        <dbReference type="ARBA" id="ARBA00023180"/>
    </source>
</evidence>
<evidence type="ECO:0000259" key="10">
    <source>
        <dbReference type="PROSITE" id="PS51144"/>
    </source>
</evidence>
<dbReference type="InterPro" id="IPR023561">
    <property type="entry name" value="Carbonic_anhydrase_a-class"/>
</dbReference>
<evidence type="ECO:0000256" key="2">
    <source>
        <dbReference type="ARBA" id="ARBA00012925"/>
    </source>
</evidence>
<keyword evidence="12" id="KW-1185">Reference proteome</keyword>
<dbReference type="InterPro" id="IPR036398">
    <property type="entry name" value="CA_dom_sf"/>
</dbReference>
<accession>A0AA35PH66</accession>
<dbReference type="SUPFAM" id="SSF51069">
    <property type="entry name" value="Carbonic anhydrase"/>
    <property type="match status" value="1"/>
</dbReference>
<feature type="transmembrane region" description="Helical" evidence="9">
    <location>
        <begin position="385"/>
        <end position="405"/>
    </location>
</feature>
<comment type="function">
    <text evidence="7">Reversible hydration of carbon dioxide.</text>
</comment>
<dbReference type="Pfam" id="PF00194">
    <property type="entry name" value="Carb_anhydrase"/>
    <property type="match status" value="1"/>
</dbReference>
<reference evidence="11" key="1">
    <citation type="submission" date="2022-12" db="EMBL/GenBank/DDBJ databases">
        <authorList>
            <person name="Alioto T."/>
            <person name="Alioto T."/>
            <person name="Gomez Garrido J."/>
        </authorList>
    </citation>
    <scope>NUCLEOTIDE SEQUENCE</scope>
</reference>
<dbReference type="AlphaFoldDB" id="A0AA35PH66"/>
<feature type="domain" description="Alpha-carbonic anhydrase" evidence="10">
    <location>
        <begin position="49"/>
        <end position="301"/>
    </location>
</feature>
<dbReference type="SMART" id="SM01057">
    <property type="entry name" value="Carb_anhydrase"/>
    <property type="match status" value="1"/>
</dbReference>
<name>A0AA35PH66_9SAUR</name>
<evidence type="ECO:0000256" key="9">
    <source>
        <dbReference type="SAM" id="Phobius"/>
    </source>
</evidence>
<dbReference type="InterPro" id="IPR018338">
    <property type="entry name" value="Carbonic_anhydrase_a-class_CS"/>
</dbReference>
<feature type="chain" id="PRO_5041487193" description="Carbonic anhydrase" evidence="7">
    <location>
        <begin position="29"/>
        <end position="436"/>
    </location>
</feature>
<dbReference type="InterPro" id="IPR001148">
    <property type="entry name" value="CA_dom"/>
</dbReference>
<evidence type="ECO:0000313" key="11">
    <source>
        <dbReference type="EMBL" id="CAI5788019.1"/>
    </source>
</evidence>
<keyword evidence="7" id="KW-0732">Signal</keyword>
<evidence type="ECO:0000256" key="3">
    <source>
        <dbReference type="ARBA" id="ARBA00022723"/>
    </source>
</evidence>
<dbReference type="GO" id="GO:0008270">
    <property type="term" value="F:zinc ion binding"/>
    <property type="evidence" value="ECO:0007669"/>
    <property type="project" value="UniProtKB-UniRule"/>
</dbReference>
<keyword evidence="9" id="KW-0812">Transmembrane</keyword>
<dbReference type="GO" id="GO:0005886">
    <property type="term" value="C:plasma membrane"/>
    <property type="evidence" value="ECO:0007669"/>
    <property type="project" value="TreeGrafter"/>
</dbReference>
<dbReference type="PROSITE" id="PS51144">
    <property type="entry name" value="ALPHA_CA_2"/>
    <property type="match status" value="1"/>
</dbReference>
<feature type="region of interest" description="Disordered" evidence="8">
    <location>
        <begin position="306"/>
        <end position="377"/>
    </location>
</feature>
<dbReference type="Gene3D" id="3.10.200.10">
    <property type="entry name" value="Alpha carbonic anhydrase"/>
    <property type="match status" value="1"/>
</dbReference>
<dbReference type="GO" id="GO:0004089">
    <property type="term" value="F:carbonate dehydratase activity"/>
    <property type="evidence" value="ECO:0007669"/>
    <property type="project" value="UniProtKB-UniRule"/>
</dbReference>
<keyword evidence="5" id="KW-0325">Glycoprotein</keyword>
<feature type="compositionally biased region" description="Polar residues" evidence="8">
    <location>
        <begin position="362"/>
        <end position="377"/>
    </location>
</feature>
<feature type="signal peptide" evidence="7">
    <location>
        <begin position="1"/>
        <end position="28"/>
    </location>
</feature>
<comment type="catalytic activity">
    <reaction evidence="7">
        <text>hydrogencarbonate + H(+) = CO2 + H2O</text>
        <dbReference type="Rhea" id="RHEA:10748"/>
        <dbReference type="ChEBI" id="CHEBI:15377"/>
        <dbReference type="ChEBI" id="CHEBI:15378"/>
        <dbReference type="ChEBI" id="CHEBI:16526"/>
        <dbReference type="ChEBI" id="CHEBI:17544"/>
        <dbReference type="EC" id="4.2.1.1"/>
    </reaction>
</comment>
<dbReference type="PROSITE" id="PS00162">
    <property type="entry name" value="ALPHA_CA_1"/>
    <property type="match status" value="1"/>
</dbReference>
<comment type="cofactor">
    <cofactor evidence="7">
        <name>Zn(2+)</name>
        <dbReference type="ChEBI" id="CHEBI:29105"/>
    </cofactor>
</comment>
<dbReference type="EMBL" id="OX395136">
    <property type="protein sequence ID" value="CAI5788019.1"/>
    <property type="molecule type" value="Genomic_DNA"/>
</dbReference>
<proteinExistence type="inferred from homology"/>
<evidence type="ECO:0000313" key="12">
    <source>
        <dbReference type="Proteomes" id="UP001178461"/>
    </source>
</evidence>
<evidence type="ECO:0000256" key="6">
    <source>
        <dbReference type="ARBA" id="ARBA00023239"/>
    </source>
</evidence>